<dbReference type="InterPro" id="IPR023228">
    <property type="entry name" value="SAM_OH_AdoTrfase_N_sf"/>
</dbReference>
<sequence>MFITLATDFGTSDYFVGAMRGVILARNPQARIFDITHEIPAHDIRAGAFILLAAYREYPERTVHVAVVDPGVGSARRPILIVTPRYFFIGPDNGLFSYVCEREGEVRAFHLTNERFFRHPVSATFHGRDIFAPVAASLTLGVPPEEFGPPIDDLVQLEPLAPQRVGENEMRARIVHIDRFGNCITNLTRADLTEEMIARGAHLLANGRKISSFRRFFDEGTTDEPFAVWGSAGFLEIVIKLDSAAQKLGLVRGQEIIVRLAGD</sequence>
<evidence type="ECO:0008006" key="7">
    <source>
        <dbReference type="Google" id="ProtNLM"/>
    </source>
</evidence>
<accession>A0A0B6WY64</accession>
<dbReference type="AlphaFoldDB" id="A0A0B6WY64"/>
<evidence type="ECO:0000256" key="1">
    <source>
        <dbReference type="ARBA" id="ARBA00022691"/>
    </source>
</evidence>
<evidence type="ECO:0000313" key="5">
    <source>
        <dbReference type="EMBL" id="CDM65667.1"/>
    </source>
</evidence>
<dbReference type="Gene3D" id="3.40.50.10790">
    <property type="entry name" value="S-adenosyl-l-methionine hydroxide adenosyltransferase, N-terminal"/>
    <property type="match status" value="1"/>
</dbReference>
<organism evidence="5 6">
    <name type="scientific">Pyrinomonas methylaliphatogenes</name>
    <dbReference type="NCBI Taxonomy" id="454194"/>
    <lineage>
        <taxon>Bacteria</taxon>
        <taxon>Pseudomonadati</taxon>
        <taxon>Acidobacteriota</taxon>
        <taxon>Blastocatellia</taxon>
        <taxon>Blastocatellales</taxon>
        <taxon>Pyrinomonadaceae</taxon>
        <taxon>Pyrinomonas</taxon>
    </lineage>
</organism>
<evidence type="ECO:0000256" key="2">
    <source>
        <dbReference type="ARBA" id="ARBA00024035"/>
    </source>
</evidence>
<feature type="domain" description="S-adenosyl-l-methionine hydroxide adenosyltransferase C-terminal" evidence="4">
    <location>
        <begin position="173"/>
        <end position="256"/>
    </location>
</feature>
<keyword evidence="1" id="KW-0949">S-adenosyl-L-methionine</keyword>
<protein>
    <recommendedName>
        <fullName evidence="7">Adenosyl-chloride synthase</fullName>
    </recommendedName>
</protein>
<dbReference type="SUPFAM" id="SSF101852">
    <property type="entry name" value="Bacterial fluorinating enzyme, C-terminal domain"/>
    <property type="match status" value="1"/>
</dbReference>
<evidence type="ECO:0000259" key="3">
    <source>
        <dbReference type="Pfam" id="PF01887"/>
    </source>
</evidence>
<dbReference type="InterPro" id="IPR002747">
    <property type="entry name" value="SAM_OH_AdoTrfase"/>
</dbReference>
<reference evidence="5 6" key="1">
    <citation type="submission" date="2013-12" db="EMBL/GenBank/DDBJ databases">
        <authorList>
            <person name="Stott M."/>
        </authorList>
    </citation>
    <scope>NUCLEOTIDE SEQUENCE [LARGE SCALE GENOMIC DNA]</scope>
    <source>
        <strain evidence="5 6">K22</strain>
    </source>
</reference>
<name>A0A0B6WY64_9BACT</name>
<dbReference type="PANTHER" id="PTHR35092">
    <property type="entry name" value="CHLORINASE MJ1651"/>
    <property type="match status" value="1"/>
</dbReference>
<keyword evidence="6" id="KW-1185">Reference proteome</keyword>
<dbReference type="SUPFAM" id="SSF102522">
    <property type="entry name" value="Bacterial fluorinating enzyme, N-terminal domain"/>
    <property type="match status" value="1"/>
</dbReference>
<dbReference type="InterPro" id="IPR046469">
    <property type="entry name" value="SAM_HAT_N"/>
</dbReference>
<dbReference type="Proteomes" id="UP000031518">
    <property type="component" value="Unassembled WGS sequence"/>
</dbReference>
<comment type="similarity">
    <text evidence="2">Belongs to the SAM hydrolase / SAM-dependent halogenase family.</text>
</comment>
<dbReference type="Pfam" id="PF01887">
    <property type="entry name" value="SAM_HAT_N"/>
    <property type="match status" value="1"/>
</dbReference>
<dbReference type="InterPro" id="IPR023227">
    <property type="entry name" value="SAM_OH_AdoTrfase_C_sf"/>
</dbReference>
<gene>
    <name evidence="5" type="ORF">PYK22_01672</name>
</gene>
<dbReference type="InterPro" id="IPR046470">
    <property type="entry name" value="SAM_HAT_C"/>
</dbReference>
<dbReference type="PANTHER" id="PTHR35092:SF1">
    <property type="entry name" value="CHLORINASE MJ1651"/>
    <property type="match status" value="1"/>
</dbReference>
<proteinExistence type="inferred from homology"/>
<feature type="domain" description="S-adenosyl-l-methionine hydroxide adenosyltransferase N-terminal" evidence="3">
    <location>
        <begin position="3"/>
        <end position="148"/>
    </location>
</feature>
<dbReference type="Gene3D" id="2.40.30.90">
    <property type="entry name" value="Bacterial fluorinating enzyme like"/>
    <property type="match status" value="1"/>
</dbReference>
<dbReference type="STRING" id="454194.PYK22_01672"/>
<dbReference type="Pfam" id="PF20257">
    <property type="entry name" value="SAM_HAT_C"/>
    <property type="match status" value="1"/>
</dbReference>
<dbReference type="EMBL" id="CBXV010000006">
    <property type="protein sequence ID" value="CDM65667.1"/>
    <property type="molecule type" value="Genomic_DNA"/>
</dbReference>
<evidence type="ECO:0000259" key="4">
    <source>
        <dbReference type="Pfam" id="PF20257"/>
    </source>
</evidence>
<dbReference type="PIRSF" id="PIRSF006779">
    <property type="entry name" value="UCP006779"/>
    <property type="match status" value="1"/>
</dbReference>
<evidence type="ECO:0000313" key="6">
    <source>
        <dbReference type="Proteomes" id="UP000031518"/>
    </source>
</evidence>
<reference evidence="5 6" key="2">
    <citation type="submission" date="2015-01" db="EMBL/GenBank/DDBJ databases">
        <title>Complete genome sequence of Pyrinomonas methylaliphatogenes type strain K22T.</title>
        <authorList>
            <person name="Lee K.C.Y."/>
            <person name="Power J.F."/>
            <person name="Dunfield P.F."/>
            <person name="Morgan X.C."/>
            <person name="Huttenhower C."/>
            <person name="Stott M.B."/>
        </authorList>
    </citation>
    <scope>NUCLEOTIDE SEQUENCE [LARGE SCALE GENOMIC DNA]</scope>
    <source>
        <strain evidence="5 6">K22</strain>
    </source>
</reference>